<name>A0A812NPE8_9DINO</name>
<accession>A0A812NPE8</accession>
<dbReference type="Pfam" id="PF03382">
    <property type="entry name" value="DUF285"/>
    <property type="match status" value="1"/>
</dbReference>
<feature type="transmembrane region" description="Helical" evidence="1">
    <location>
        <begin position="291"/>
        <end position="312"/>
    </location>
</feature>
<dbReference type="Proteomes" id="UP000604046">
    <property type="component" value="Unassembled WGS sequence"/>
</dbReference>
<dbReference type="InterPro" id="IPR011889">
    <property type="entry name" value="Liste_lipo_26"/>
</dbReference>
<feature type="signal peptide" evidence="2">
    <location>
        <begin position="1"/>
        <end position="19"/>
    </location>
</feature>
<evidence type="ECO:0000313" key="4">
    <source>
        <dbReference type="Proteomes" id="UP000604046"/>
    </source>
</evidence>
<keyword evidence="1" id="KW-0812">Transmembrane</keyword>
<keyword evidence="4" id="KW-1185">Reference proteome</keyword>
<dbReference type="OrthoDB" id="198852at2759"/>
<sequence>MQMIFYLFVLQLLSGNCKTAFPSDGVLLKQTVADWVTGTPVERAAIEDEYGPIGEWDVSQVTTLNSLFKDLSTFNEDISSWNTSQVTDMTDTFRGAAAFNQALNSWDTSQVYNMQSTFRDAVAFNQPLNSWDTSRVENFVNMFRGATAFNQPLNSWDTSRATDMTLMFRLASTFNQPLDSWDTSLAESMARMFKEATAFSQCLANWDTSSITGSGILDMFESSGCPADATVLENGLLDCGCSKLECEKLVDYALLKKQGRKALKKCTILSSLIQDTEFTDSLSWRQVPATAPLLAIFVLMAFAAATSAAIAWRSNFRQRPFSFPSYEFEEL</sequence>
<dbReference type="NCBIfam" id="TIGR02167">
    <property type="entry name" value="Liste_lipo_26"/>
    <property type="match status" value="2"/>
</dbReference>
<dbReference type="InterPro" id="IPR005046">
    <property type="entry name" value="DUF285"/>
</dbReference>
<evidence type="ECO:0000256" key="1">
    <source>
        <dbReference type="SAM" id="Phobius"/>
    </source>
</evidence>
<feature type="chain" id="PRO_5032406630" evidence="2">
    <location>
        <begin position="20"/>
        <end position="331"/>
    </location>
</feature>
<dbReference type="EMBL" id="CAJNDS010002100">
    <property type="protein sequence ID" value="CAE7326301.1"/>
    <property type="molecule type" value="Genomic_DNA"/>
</dbReference>
<comment type="caution">
    <text evidence="3">The sequence shown here is derived from an EMBL/GenBank/DDBJ whole genome shotgun (WGS) entry which is preliminary data.</text>
</comment>
<protein>
    <submittedName>
        <fullName evidence="3">Uncharacterized protein</fullName>
    </submittedName>
</protein>
<gene>
    <name evidence="3" type="ORF">SNAT2548_LOCUS17083</name>
</gene>
<dbReference type="AlphaFoldDB" id="A0A812NPE8"/>
<keyword evidence="2" id="KW-0732">Signal</keyword>
<keyword evidence="1" id="KW-0472">Membrane</keyword>
<proteinExistence type="predicted"/>
<evidence type="ECO:0000313" key="3">
    <source>
        <dbReference type="EMBL" id="CAE7326301.1"/>
    </source>
</evidence>
<keyword evidence="1" id="KW-1133">Transmembrane helix</keyword>
<evidence type="ECO:0000256" key="2">
    <source>
        <dbReference type="SAM" id="SignalP"/>
    </source>
</evidence>
<organism evidence="3 4">
    <name type="scientific">Symbiodinium natans</name>
    <dbReference type="NCBI Taxonomy" id="878477"/>
    <lineage>
        <taxon>Eukaryota</taxon>
        <taxon>Sar</taxon>
        <taxon>Alveolata</taxon>
        <taxon>Dinophyceae</taxon>
        <taxon>Suessiales</taxon>
        <taxon>Symbiodiniaceae</taxon>
        <taxon>Symbiodinium</taxon>
    </lineage>
</organism>
<reference evidence="3" key="1">
    <citation type="submission" date="2021-02" db="EMBL/GenBank/DDBJ databases">
        <authorList>
            <person name="Dougan E. K."/>
            <person name="Rhodes N."/>
            <person name="Thang M."/>
            <person name="Chan C."/>
        </authorList>
    </citation>
    <scope>NUCLEOTIDE SEQUENCE</scope>
</reference>